<name>A0A0H4T730_9BACT</name>
<feature type="transmembrane region" description="Helical" evidence="1">
    <location>
        <begin position="12"/>
        <end position="37"/>
    </location>
</feature>
<evidence type="ECO:0000313" key="2">
    <source>
        <dbReference type="EMBL" id="AKQ02515.1"/>
    </source>
</evidence>
<evidence type="ECO:0000256" key="1">
    <source>
        <dbReference type="SAM" id="Phobius"/>
    </source>
</evidence>
<accession>A0A0H4T730</accession>
<protein>
    <recommendedName>
        <fullName evidence="3">Prepilin-type N-terminal cleavage/methylation domain-containing protein</fullName>
    </recommendedName>
</protein>
<keyword evidence="1" id="KW-0472">Membrane</keyword>
<keyword evidence="1" id="KW-1133">Transmembrane helix</keyword>
<proteinExistence type="predicted"/>
<dbReference type="AlphaFoldDB" id="A0A0H4T730"/>
<keyword evidence="1" id="KW-0812">Transmembrane</keyword>
<dbReference type="EMBL" id="KT007000">
    <property type="protein sequence ID" value="AKQ02515.1"/>
    <property type="molecule type" value="Genomic_DNA"/>
</dbReference>
<evidence type="ECO:0008006" key="3">
    <source>
        <dbReference type="Google" id="ProtNLM"/>
    </source>
</evidence>
<sequence>MKTLKSSSGMTLVETLIYAALISIIIGMIVSVAFQIISSNSGLSDIIFLEEEANFLLRKFEWAASGASSVNSPGSGSSSSSTLSLNKFEVEAGENPLVFSFTDGAILIQRGGGLPVPLNSAFITVENATFTHIAATGTAPGGILTELSLRNTSSNNPRNYSITTYLRQ</sequence>
<reference evidence="2" key="1">
    <citation type="journal article" date="2015" name="ISME J.">
        <title>Aquifer environment selects for microbial species cohorts in sediment and groundwater.</title>
        <authorList>
            <person name="Hug L.A."/>
            <person name="Thomas B.C."/>
            <person name="Brown C.T."/>
            <person name="Frischkorn K.R."/>
            <person name="Williams K.H."/>
            <person name="Tringe S.G."/>
            <person name="Banfield J.F."/>
        </authorList>
    </citation>
    <scope>NUCLEOTIDE SEQUENCE</scope>
</reference>
<organism evidence="2">
    <name type="scientific">uncultured Parcubacteria bacterium Rifle_16ft_4_minimus_37647</name>
    <dbReference type="NCBI Taxonomy" id="1665140"/>
    <lineage>
        <taxon>Bacteria</taxon>
        <taxon>Candidatus Parcubacteria</taxon>
        <taxon>environmental samples</taxon>
    </lineage>
</organism>